<feature type="region of interest" description="Disordered" evidence="1">
    <location>
        <begin position="1"/>
        <end position="24"/>
    </location>
</feature>
<name>A0A8J4EUZ6_9CHLO</name>
<proteinExistence type="predicted"/>
<evidence type="ECO:0000256" key="1">
    <source>
        <dbReference type="SAM" id="MobiDB-lite"/>
    </source>
</evidence>
<reference evidence="2" key="1">
    <citation type="journal article" date="2021" name="Proc. Natl. Acad. Sci. U.S.A.">
        <title>Three genomes in the algal genus Volvox reveal the fate of a haploid sex-determining region after a transition to homothallism.</title>
        <authorList>
            <person name="Yamamoto K."/>
            <person name="Hamaji T."/>
            <person name="Kawai-Toyooka H."/>
            <person name="Matsuzaki R."/>
            <person name="Takahashi F."/>
            <person name="Nishimura Y."/>
            <person name="Kawachi M."/>
            <person name="Noguchi H."/>
            <person name="Minakuchi Y."/>
            <person name="Umen J.G."/>
            <person name="Toyoda A."/>
            <person name="Nozaki H."/>
        </authorList>
    </citation>
    <scope>NUCLEOTIDE SEQUENCE</scope>
    <source>
        <strain evidence="2">NIES-3780</strain>
    </source>
</reference>
<dbReference type="EMBL" id="BNCO01000006">
    <property type="protein sequence ID" value="GIL49044.1"/>
    <property type="molecule type" value="Genomic_DNA"/>
</dbReference>
<gene>
    <name evidence="2" type="ORF">Vafri_5497</name>
</gene>
<evidence type="ECO:0000313" key="3">
    <source>
        <dbReference type="Proteomes" id="UP000747399"/>
    </source>
</evidence>
<comment type="caution">
    <text evidence="2">The sequence shown here is derived from an EMBL/GenBank/DDBJ whole genome shotgun (WGS) entry which is preliminary data.</text>
</comment>
<dbReference type="Proteomes" id="UP000747399">
    <property type="component" value="Unassembled WGS sequence"/>
</dbReference>
<feature type="compositionally biased region" description="Pro residues" evidence="1">
    <location>
        <begin position="1"/>
        <end position="11"/>
    </location>
</feature>
<feature type="compositionally biased region" description="Low complexity" evidence="1">
    <location>
        <begin position="12"/>
        <end position="21"/>
    </location>
</feature>
<dbReference type="AlphaFoldDB" id="A0A8J4EUZ6"/>
<keyword evidence="3" id="KW-1185">Reference proteome</keyword>
<organism evidence="2 3">
    <name type="scientific">Volvox africanus</name>
    <dbReference type="NCBI Taxonomy" id="51714"/>
    <lineage>
        <taxon>Eukaryota</taxon>
        <taxon>Viridiplantae</taxon>
        <taxon>Chlorophyta</taxon>
        <taxon>core chlorophytes</taxon>
        <taxon>Chlorophyceae</taxon>
        <taxon>CS clade</taxon>
        <taxon>Chlamydomonadales</taxon>
        <taxon>Volvocaceae</taxon>
        <taxon>Volvox</taxon>
    </lineage>
</organism>
<protein>
    <submittedName>
        <fullName evidence="2">Uncharacterized protein</fullName>
    </submittedName>
</protein>
<evidence type="ECO:0000313" key="2">
    <source>
        <dbReference type="EMBL" id="GIL49044.1"/>
    </source>
</evidence>
<sequence length="116" mass="12106">MAWTVPRPPRAAAPRSLRPVPRLVPVPSPSSLPMLRVCTPEPCDPAAGPPRPHIFLLPAAAPRSSSISRCRFVGRRDARAGAVTVSPSQRSCISSTDVPSPTPPTSPLLGPSLGSC</sequence>
<feature type="region of interest" description="Disordered" evidence="1">
    <location>
        <begin position="83"/>
        <end position="116"/>
    </location>
</feature>
<feature type="compositionally biased region" description="Low complexity" evidence="1">
    <location>
        <begin position="107"/>
        <end position="116"/>
    </location>
</feature>
<accession>A0A8J4EUZ6</accession>